<name>A0A126SYC8_9BACT</name>
<sequence length="306" mass="33883">MIRVTDIAYVRFRAPDLDQMETFLLEFGLVRAERKGDVLYMRGTDSRPFGHVTEKGEPGFVGLGFYAESVEDLQRLADAEGVAVEASTAPGGGKIVRLTDPDGFPIDVVAGQTPSATLPVARKLLHNDGDTKDRVGEALRFPFGPSQVKRLGHAVLNVTDFRISEAWYKSRLGLVTSDEIEFAPDQPLGAFLRCDRGKMHVDHHTLFLVGTGQKGFNHAAFEVANLDDLMAGHDHLEKAGRQHEWGVGRHFLGSQIFDYWRDPWGHTVEHWTDGDLFNNETPPNKRGLEELIGNQWGPSAPPTMGA</sequence>
<dbReference type="Gene3D" id="3.10.180.10">
    <property type="entry name" value="2,3-Dihydroxybiphenyl 1,2-Dioxygenase, domain 1"/>
    <property type="match status" value="2"/>
</dbReference>
<dbReference type="SUPFAM" id="SSF54593">
    <property type="entry name" value="Glyoxalase/Bleomycin resistance protein/Dihydroxybiphenyl dioxygenase"/>
    <property type="match status" value="1"/>
</dbReference>
<gene>
    <name evidence="2" type="primary">edoB3</name>
</gene>
<dbReference type="InterPro" id="IPR004360">
    <property type="entry name" value="Glyas_Fos-R_dOase_dom"/>
</dbReference>
<dbReference type="GO" id="GO:0051213">
    <property type="term" value="F:dioxygenase activity"/>
    <property type="evidence" value="ECO:0007669"/>
    <property type="project" value="UniProtKB-KW"/>
</dbReference>
<organism evidence="2">
    <name type="scientific">uncultured bacterium UPO51</name>
    <dbReference type="NCBI Taxonomy" id="1776976"/>
    <lineage>
        <taxon>Bacteria</taxon>
        <taxon>environmental samples</taxon>
    </lineage>
</organism>
<dbReference type="Pfam" id="PF00903">
    <property type="entry name" value="Glyoxalase"/>
    <property type="match status" value="1"/>
</dbReference>
<dbReference type="PROSITE" id="PS51819">
    <property type="entry name" value="VOC"/>
    <property type="match status" value="2"/>
</dbReference>
<dbReference type="InterPro" id="IPR037523">
    <property type="entry name" value="VOC_core"/>
</dbReference>
<dbReference type="InterPro" id="IPR029068">
    <property type="entry name" value="Glyas_Bleomycin-R_OHBP_Dase"/>
</dbReference>
<protein>
    <submittedName>
        <fullName evidence="2">Catechol 2,3-dioxygenase</fullName>
    </submittedName>
</protein>
<dbReference type="AlphaFoldDB" id="A0A126SYC8"/>
<proteinExistence type="predicted"/>
<keyword evidence="2" id="KW-0560">Oxidoreductase</keyword>
<feature type="domain" description="VOC" evidence="1">
    <location>
        <begin position="150"/>
        <end position="273"/>
    </location>
</feature>
<accession>A0A126SYC8</accession>
<keyword evidence="2" id="KW-0223">Dioxygenase</keyword>
<evidence type="ECO:0000313" key="2">
    <source>
        <dbReference type="EMBL" id="AMK59317.1"/>
    </source>
</evidence>
<dbReference type="EMBL" id="KU144979">
    <property type="protein sequence ID" value="AMK59317.1"/>
    <property type="molecule type" value="Genomic_DNA"/>
</dbReference>
<feature type="domain" description="VOC" evidence="1">
    <location>
        <begin position="6"/>
        <end position="111"/>
    </location>
</feature>
<reference evidence="2" key="1">
    <citation type="journal article" date="2016" name="Appl. Environ. Microbiol.">
        <title>Functional Metagenomics of a Biostimulated Petroleum-Contaminated Soil Reveals an Extraordinary Diversity of Extradiol Dioxygenases.</title>
        <authorList>
            <person name="Terron-Gonzalez L."/>
            <person name="Martin-Cabello G."/>
            <person name="Ferrer M."/>
            <person name="Santero E."/>
        </authorList>
    </citation>
    <scope>NUCLEOTIDE SEQUENCE</scope>
</reference>
<evidence type="ECO:0000259" key="1">
    <source>
        <dbReference type="PROSITE" id="PS51819"/>
    </source>
</evidence>